<evidence type="ECO:0000313" key="2">
    <source>
        <dbReference type="EMBL" id="MEM5501378.1"/>
    </source>
</evidence>
<organism evidence="2 3">
    <name type="scientific">Ahrensia kielensis</name>
    <dbReference type="NCBI Taxonomy" id="76980"/>
    <lineage>
        <taxon>Bacteria</taxon>
        <taxon>Pseudomonadati</taxon>
        <taxon>Pseudomonadota</taxon>
        <taxon>Alphaproteobacteria</taxon>
        <taxon>Hyphomicrobiales</taxon>
        <taxon>Ahrensiaceae</taxon>
        <taxon>Ahrensia</taxon>
    </lineage>
</organism>
<dbReference type="Pfam" id="PF00583">
    <property type="entry name" value="Acetyltransf_1"/>
    <property type="match status" value="1"/>
</dbReference>
<keyword evidence="3" id="KW-1185">Reference proteome</keyword>
<keyword evidence="2" id="KW-0808">Transferase</keyword>
<dbReference type="EMBL" id="JBBMQO010000003">
    <property type="protein sequence ID" value="MEM5501378.1"/>
    <property type="molecule type" value="Genomic_DNA"/>
</dbReference>
<dbReference type="InterPro" id="IPR000182">
    <property type="entry name" value="GNAT_dom"/>
</dbReference>
<evidence type="ECO:0000313" key="3">
    <source>
        <dbReference type="Proteomes" id="UP001477870"/>
    </source>
</evidence>
<dbReference type="Gene3D" id="3.40.630.30">
    <property type="match status" value="1"/>
</dbReference>
<dbReference type="RefSeq" id="WP_342847892.1">
    <property type="nucleotide sequence ID" value="NZ_JBBMQO010000003.1"/>
</dbReference>
<name>A0ABU9T6J3_9HYPH</name>
<protein>
    <submittedName>
        <fullName evidence="2">GNAT family N-acetyltransferase</fullName>
        <ecNumber evidence="2">2.3.1.-</ecNumber>
    </submittedName>
</protein>
<dbReference type="InterPro" id="IPR016181">
    <property type="entry name" value="Acyl_CoA_acyltransferase"/>
</dbReference>
<gene>
    <name evidence="2" type="ORF">WNY59_07215</name>
</gene>
<sequence length="200" mass="22459">MNWFGPGVKLEKNMKTLETTVTYLEMFERPETHAQRPSNINAALLVTKDMPLHFYRYLYFNVGIHWSWETRLRLKDEELAEAIYDPNVEITVLYLDGAPAGFYEVNRTATDTNDLAYFGMMPHGAGKGLGRWFLSNAIDACWAGNPSRVTVNTCTLDHPAALPLYQKLGFKPYRQSKGHVRPLSGSECANLAAHSGITSG</sequence>
<dbReference type="Proteomes" id="UP001477870">
    <property type="component" value="Unassembled WGS sequence"/>
</dbReference>
<feature type="domain" description="N-acetyltransferase" evidence="1">
    <location>
        <begin position="52"/>
        <end position="197"/>
    </location>
</feature>
<accession>A0ABU9T6J3</accession>
<evidence type="ECO:0000259" key="1">
    <source>
        <dbReference type="PROSITE" id="PS51186"/>
    </source>
</evidence>
<reference evidence="2 3" key="1">
    <citation type="submission" date="2024-03" db="EMBL/GenBank/DDBJ databases">
        <title>Community enrichment and isolation of bacterial strains for fucoidan degradation.</title>
        <authorList>
            <person name="Sichert A."/>
        </authorList>
    </citation>
    <scope>NUCLEOTIDE SEQUENCE [LARGE SCALE GENOMIC DNA]</scope>
    <source>
        <strain evidence="2 3">AS62</strain>
    </source>
</reference>
<keyword evidence="2" id="KW-0012">Acyltransferase</keyword>
<dbReference type="SUPFAM" id="SSF55729">
    <property type="entry name" value="Acyl-CoA N-acyltransferases (Nat)"/>
    <property type="match status" value="1"/>
</dbReference>
<dbReference type="EC" id="2.3.1.-" evidence="2"/>
<dbReference type="GO" id="GO:0016746">
    <property type="term" value="F:acyltransferase activity"/>
    <property type="evidence" value="ECO:0007669"/>
    <property type="project" value="UniProtKB-KW"/>
</dbReference>
<comment type="caution">
    <text evidence="2">The sequence shown here is derived from an EMBL/GenBank/DDBJ whole genome shotgun (WGS) entry which is preliminary data.</text>
</comment>
<dbReference type="PROSITE" id="PS51186">
    <property type="entry name" value="GNAT"/>
    <property type="match status" value="1"/>
</dbReference>
<proteinExistence type="predicted"/>